<organism evidence="3">
    <name type="scientific">mine drainage metagenome</name>
    <dbReference type="NCBI Taxonomy" id="410659"/>
    <lineage>
        <taxon>unclassified sequences</taxon>
        <taxon>metagenomes</taxon>
        <taxon>ecological metagenomes</taxon>
    </lineage>
</organism>
<evidence type="ECO:0000313" key="3">
    <source>
        <dbReference type="EMBL" id="EQD63418.1"/>
    </source>
</evidence>
<dbReference type="PANTHER" id="PTHR22762:SF120">
    <property type="entry name" value="HETEROGLYCAN GLUCOSIDASE 1"/>
    <property type="match status" value="1"/>
</dbReference>
<dbReference type="Gene3D" id="3.20.20.80">
    <property type="entry name" value="Glycosidases"/>
    <property type="match status" value="1"/>
</dbReference>
<dbReference type="GO" id="GO:0004553">
    <property type="term" value="F:hydrolase activity, hydrolyzing O-glycosyl compounds"/>
    <property type="evidence" value="ECO:0007669"/>
    <property type="project" value="InterPro"/>
</dbReference>
<dbReference type="PROSITE" id="PS00129">
    <property type="entry name" value="GLYCOSYL_HYDROL_F31_1"/>
    <property type="match status" value="1"/>
</dbReference>
<proteinExistence type="inferred from homology"/>
<reference evidence="3" key="2">
    <citation type="journal article" date="2014" name="ISME J.">
        <title>Microbial stratification in low pH oxic and suboxic macroscopic growths along an acid mine drainage.</title>
        <authorList>
            <person name="Mendez-Garcia C."/>
            <person name="Mesa V."/>
            <person name="Sprenger R.R."/>
            <person name="Richter M."/>
            <person name="Diez M.S."/>
            <person name="Solano J."/>
            <person name="Bargiela R."/>
            <person name="Golyshina O.V."/>
            <person name="Manteca A."/>
            <person name="Ramos J.L."/>
            <person name="Gallego J.R."/>
            <person name="Llorente I."/>
            <person name="Martins Dos Santos V.A."/>
            <person name="Jensen O.N."/>
            <person name="Pelaez A.I."/>
            <person name="Sanchez J."/>
            <person name="Ferrer M."/>
        </authorList>
    </citation>
    <scope>NUCLEOTIDE SEQUENCE</scope>
</reference>
<reference evidence="3" key="1">
    <citation type="submission" date="2013-08" db="EMBL/GenBank/DDBJ databases">
        <authorList>
            <person name="Mendez C."/>
            <person name="Richter M."/>
            <person name="Ferrer M."/>
            <person name="Sanchez J."/>
        </authorList>
    </citation>
    <scope>NUCLEOTIDE SEQUENCE</scope>
</reference>
<dbReference type="PANTHER" id="PTHR22762">
    <property type="entry name" value="ALPHA-GLUCOSIDASE"/>
    <property type="match status" value="1"/>
</dbReference>
<evidence type="ECO:0000259" key="2">
    <source>
        <dbReference type="Pfam" id="PF01055"/>
    </source>
</evidence>
<dbReference type="GO" id="GO:0005975">
    <property type="term" value="P:carbohydrate metabolic process"/>
    <property type="evidence" value="ECO:0007669"/>
    <property type="project" value="InterPro"/>
</dbReference>
<name>T1B4B3_9ZZZZ</name>
<dbReference type="SUPFAM" id="SSF51445">
    <property type="entry name" value="(Trans)glycosidases"/>
    <property type="match status" value="1"/>
</dbReference>
<dbReference type="CDD" id="cd14752">
    <property type="entry name" value="GH31_N"/>
    <property type="match status" value="1"/>
</dbReference>
<feature type="non-terminal residue" evidence="3">
    <location>
        <position position="1"/>
    </location>
</feature>
<dbReference type="AlphaFoldDB" id="T1B4B3"/>
<dbReference type="EMBL" id="AUZX01006511">
    <property type="protein sequence ID" value="EQD63418.1"/>
    <property type="molecule type" value="Genomic_DNA"/>
</dbReference>
<evidence type="ECO:0000256" key="1">
    <source>
        <dbReference type="ARBA" id="ARBA00007806"/>
    </source>
</evidence>
<sequence length="300" mass="34273">VDPLYCSIPFFIKISKGKVQGFFINFPGKIKIDAGVSIYDQISCLVYSSSFCIYAFEGQNPDDIVMAYSRITGLPFRLPDWALEHQISRYSYYPGEHILEILKKYQEAFGKESVGSIYLDIDYMQDYKIFTYDPIKFGNMKDFIDRAHEMNVKVIPIIDPGIKIDQDYDIFKEGLGNYVETPKGNIFSGIVWPGSCAFPDFFKRSAAEFWKREIESFMKNGFDGIWLDMNEPSVQNEENKKILENMIHSIGGNSVNHVDVHNAYALAEAKATYEAIGENRFILSRAGYAGIQEICGCMVW</sequence>
<dbReference type="InterPro" id="IPR030458">
    <property type="entry name" value="Glyco_hydro_31_AS"/>
</dbReference>
<dbReference type="Gene3D" id="2.60.40.1760">
    <property type="entry name" value="glycosyl hydrolase (family 31)"/>
    <property type="match status" value="1"/>
</dbReference>
<feature type="domain" description="Glycoside hydrolase family 31 TIM barrel" evidence="2">
    <location>
        <begin position="77"/>
        <end position="295"/>
    </location>
</feature>
<dbReference type="Pfam" id="PF01055">
    <property type="entry name" value="Glyco_hydro_31_2nd"/>
    <property type="match status" value="1"/>
</dbReference>
<comment type="caution">
    <text evidence="3">The sequence shown here is derived from an EMBL/GenBank/DDBJ whole genome shotgun (WGS) entry which is preliminary data.</text>
</comment>
<dbReference type="InterPro" id="IPR017853">
    <property type="entry name" value="GH"/>
</dbReference>
<dbReference type="InterPro" id="IPR000322">
    <property type="entry name" value="Glyco_hydro_31_TIM"/>
</dbReference>
<comment type="similarity">
    <text evidence="1">Belongs to the glycosyl hydrolase 31 family.</text>
</comment>
<feature type="non-terminal residue" evidence="3">
    <location>
        <position position="300"/>
    </location>
</feature>
<gene>
    <name evidence="3" type="ORF">B1A_09143</name>
</gene>
<accession>T1B4B3</accession>
<protein>
    <submittedName>
        <fullName evidence="3">Alpha-glucosidase</fullName>
    </submittedName>
</protein>